<organism evidence="1 2">
    <name type="scientific">Bacillus mesophilum</name>
    <dbReference type="NCBI Taxonomy" id="1071718"/>
    <lineage>
        <taxon>Bacteria</taxon>
        <taxon>Bacillati</taxon>
        <taxon>Bacillota</taxon>
        <taxon>Bacilli</taxon>
        <taxon>Bacillales</taxon>
        <taxon>Bacillaceae</taxon>
        <taxon>Bacillus</taxon>
    </lineage>
</organism>
<accession>A0A7V7RLP5</accession>
<evidence type="ECO:0000313" key="1">
    <source>
        <dbReference type="EMBL" id="KAB2332679.1"/>
    </source>
</evidence>
<dbReference type="Proteomes" id="UP000441354">
    <property type="component" value="Unassembled WGS sequence"/>
</dbReference>
<keyword evidence="2" id="KW-1185">Reference proteome</keyword>
<proteinExistence type="predicted"/>
<comment type="caution">
    <text evidence="1">The sequence shown here is derived from an EMBL/GenBank/DDBJ whole genome shotgun (WGS) entry which is preliminary data.</text>
</comment>
<gene>
    <name evidence="1" type="ORF">F7732_11350</name>
</gene>
<evidence type="ECO:0000313" key="2">
    <source>
        <dbReference type="Proteomes" id="UP000441354"/>
    </source>
</evidence>
<dbReference type="AlphaFoldDB" id="A0A7V7RLP5"/>
<sequence length="83" mass="9569">MNSTCKWDYFSNMPVDRNGMVRDSCGTSGKVRSRRCAAPRKLTTRPAESECHAVKITHPLFPLCKLTLQKEINEEYYLSFCIH</sequence>
<dbReference type="EMBL" id="WBOT01000003">
    <property type="protein sequence ID" value="KAB2332679.1"/>
    <property type="molecule type" value="Genomic_DNA"/>
</dbReference>
<name>A0A7V7RLP5_9BACI</name>
<reference evidence="1 2" key="1">
    <citation type="journal article" date="2014" name="Arch. Microbiol.">
        <title>Bacillus mesophilum sp. nov., strain IITR-54T, a novel 4-chlorobiphenyl dechlorinating bacterium.</title>
        <authorList>
            <person name="Manickam N."/>
            <person name="Singh N.K."/>
            <person name="Bajaj A."/>
            <person name="Kumar R.M."/>
            <person name="Kaur G."/>
            <person name="Kaur N."/>
            <person name="Bala M."/>
            <person name="Kumar A."/>
            <person name="Mayilraj S."/>
        </authorList>
    </citation>
    <scope>NUCLEOTIDE SEQUENCE [LARGE SCALE GENOMIC DNA]</scope>
    <source>
        <strain evidence="1 2">IITR-54</strain>
    </source>
</reference>
<protein>
    <submittedName>
        <fullName evidence="1">Uncharacterized protein</fullName>
    </submittedName>
</protein>